<feature type="region of interest" description="Disordered" evidence="4">
    <location>
        <begin position="231"/>
        <end position="263"/>
    </location>
</feature>
<accession>A0A8S9H045</accession>
<comment type="subcellular location">
    <subcellularLocation>
        <location evidence="1 2 3">Nucleus</location>
    </subcellularLocation>
</comment>
<reference evidence="6" key="1">
    <citation type="submission" date="2019-12" db="EMBL/GenBank/DDBJ databases">
        <title>Genome sequencing and annotation of Brassica cretica.</title>
        <authorList>
            <person name="Studholme D.J."/>
            <person name="Sarris P.F."/>
        </authorList>
    </citation>
    <scope>NUCLEOTIDE SEQUENCE</scope>
    <source>
        <strain evidence="6">PFS-102/07</strain>
        <tissue evidence="6">Leaf</tissue>
    </source>
</reference>
<dbReference type="GO" id="GO:0003677">
    <property type="term" value="F:DNA binding"/>
    <property type="evidence" value="ECO:0007669"/>
    <property type="project" value="UniProtKB-UniRule"/>
</dbReference>
<feature type="region of interest" description="Disordered" evidence="4">
    <location>
        <begin position="90"/>
        <end position="167"/>
    </location>
</feature>
<feature type="compositionally biased region" description="Acidic residues" evidence="4">
    <location>
        <begin position="830"/>
        <end position="839"/>
    </location>
</feature>
<evidence type="ECO:0000259" key="5">
    <source>
        <dbReference type="PROSITE" id="PS50071"/>
    </source>
</evidence>
<evidence type="ECO:0000256" key="1">
    <source>
        <dbReference type="ARBA" id="ARBA00004123"/>
    </source>
</evidence>
<dbReference type="EMBL" id="QGKY02001925">
    <property type="protein sequence ID" value="KAF2549617.1"/>
    <property type="molecule type" value="Genomic_DNA"/>
</dbReference>
<feature type="region of interest" description="Disordered" evidence="4">
    <location>
        <begin position="688"/>
        <end position="839"/>
    </location>
</feature>
<dbReference type="PANTHER" id="PTHR36968">
    <property type="entry name" value="HOMEOBOX-DDT DOMAIN PROTEIN RLT2"/>
    <property type="match status" value="1"/>
</dbReference>
<feature type="compositionally biased region" description="Acidic residues" evidence="4">
    <location>
        <begin position="805"/>
        <end position="815"/>
    </location>
</feature>
<sequence length="839" mass="94746">MEMGSDGEEEQIRSVADSNHKNKKMKKVVDASNSKDSPSSKPKRQMKTPFQLQTLEQVYAEETYPSEATRAELSEKLDLSDRQLQMWFCHRRLKDKKDGQVKKTPKPSPVQPASAVPALSLPAAELDSGSDSGSGCSPYSDPRREFASGSSNSPAEYETMGSAGYEPPRSSVMVRRAVACIEAQLGEPLRDDGPILGMEFDPLPPGAFGTPIAMQTHQGHPYESKMYEPHDVRPRRSQAATSSFHDQQSLNDPSSFTPDMYGRYSESHARGVDYEISRPRSSSFMQGNGPLPKSYGNSSRNCSTSQQDMPSPILPSARGDSFLLERDSSGLRAEDPYLLSDGVRMSNDVHRKGKINDGRLGRGSGQKDLEKLELQRKRNEERMRKEMERYERERRKEEERLMRERIKEEERLQREQRREMERRERFLQRENERAEKNKQKEEIRREKEAIRRKIAVEKATARRIAKEAMDLIEDEQLELMDLAASSKGLSSVIQLDHDTLQNLDLYRESAIKKESLSSNFLSAKELLGAAGATADPGSVDVFPWIPKTVSAVALRLSDLDGSIVYVKPEKPEPVPEDEKEQISLFPGNSLLKGKGPKEQEDQDEVVPNSGKKSSKRRVIFGSGSNKKAKKKKVQGGNGRFVAGRSNVAVNRNIMSVELNHQVPGRGKRTVRKRPERNDEDNYRLVSRMADIVKPTSEEDEEEQTFRGIDQDWAGETPREMDEEWASETPNRVMTPMQVDGESDDNSVGVQSEDDDDEGQFVSYSQRNKWGFDWNSNPNEAMEDVEEEEVAGVEQVQREYVAEMSESSEDEEDDDLPAARNNAAANNYDRESEDYSSSDS</sequence>
<dbReference type="InterPro" id="IPR001356">
    <property type="entry name" value="HD"/>
</dbReference>
<evidence type="ECO:0000313" key="6">
    <source>
        <dbReference type="EMBL" id="KAF2549617.1"/>
    </source>
</evidence>
<dbReference type="SUPFAM" id="SSF46689">
    <property type="entry name" value="Homeodomain-like"/>
    <property type="match status" value="1"/>
</dbReference>
<dbReference type="Gene3D" id="1.10.10.60">
    <property type="entry name" value="Homeodomain-like"/>
    <property type="match status" value="1"/>
</dbReference>
<dbReference type="SMART" id="SM00389">
    <property type="entry name" value="HOX"/>
    <property type="match status" value="1"/>
</dbReference>
<dbReference type="GO" id="GO:0005634">
    <property type="term" value="C:nucleus"/>
    <property type="evidence" value="ECO:0007669"/>
    <property type="project" value="UniProtKB-SubCell"/>
</dbReference>
<dbReference type="CDD" id="cd00086">
    <property type="entry name" value="homeodomain"/>
    <property type="match status" value="1"/>
</dbReference>
<dbReference type="PROSITE" id="PS50071">
    <property type="entry name" value="HOMEOBOX_2"/>
    <property type="match status" value="1"/>
</dbReference>
<keyword evidence="2 3" id="KW-0539">Nucleus</keyword>
<feature type="region of interest" description="Disordered" evidence="4">
    <location>
        <begin position="349"/>
        <end position="398"/>
    </location>
</feature>
<feature type="compositionally biased region" description="Low complexity" evidence="4">
    <location>
        <begin position="817"/>
        <end position="826"/>
    </location>
</feature>
<feature type="compositionally biased region" description="Acidic residues" evidence="4">
    <location>
        <begin position="780"/>
        <end position="790"/>
    </location>
</feature>
<gene>
    <name evidence="6" type="ORF">F2Q70_00021177</name>
</gene>
<dbReference type="Pfam" id="PF00046">
    <property type="entry name" value="Homeodomain"/>
    <property type="match status" value="1"/>
</dbReference>
<feature type="compositionally biased region" description="Polar residues" evidence="4">
    <location>
        <begin position="761"/>
        <end position="778"/>
    </location>
</feature>
<dbReference type="PANTHER" id="PTHR36968:SF12">
    <property type="entry name" value="HOMEOBOX DOMAIN-CONTAINING PROTEIN"/>
    <property type="match status" value="1"/>
</dbReference>
<evidence type="ECO:0000256" key="2">
    <source>
        <dbReference type="PROSITE-ProRule" id="PRU00108"/>
    </source>
</evidence>
<dbReference type="GO" id="GO:0006357">
    <property type="term" value="P:regulation of transcription by RNA polymerase II"/>
    <property type="evidence" value="ECO:0007669"/>
    <property type="project" value="InterPro"/>
</dbReference>
<keyword evidence="2 3" id="KW-0238">DNA-binding</keyword>
<dbReference type="AlphaFoldDB" id="A0A8S9H045"/>
<feature type="domain" description="Homeobox" evidence="5">
    <location>
        <begin position="38"/>
        <end position="98"/>
    </location>
</feature>
<feature type="compositionally biased region" description="Low complexity" evidence="4">
    <location>
        <begin position="111"/>
        <end position="140"/>
    </location>
</feature>
<feature type="region of interest" description="Disordered" evidence="4">
    <location>
        <begin position="279"/>
        <end position="319"/>
    </location>
</feature>
<feature type="compositionally biased region" description="Polar residues" evidence="4">
    <location>
        <begin position="238"/>
        <end position="257"/>
    </location>
</feature>
<dbReference type="InterPro" id="IPR009057">
    <property type="entry name" value="Homeodomain-like_sf"/>
</dbReference>
<feature type="DNA-binding region" description="Homeobox" evidence="2">
    <location>
        <begin position="40"/>
        <end position="99"/>
    </location>
</feature>
<dbReference type="InterPro" id="IPR044977">
    <property type="entry name" value="RLT1-3"/>
</dbReference>
<feature type="region of interest" description="Disordered" evidence="4">
    <location>
        <begin position="568"/>
        <end position="639"/>
    </location>
</feature>
<keyword evidence="2 3" id="KW-0371">Homeobox</keyword>
<protein>
    <recommendedName>
        <fullName evidence="5">Homeobox domain-containing protein</fullName>
    </recommendedName>
</protein>
<feature type="region of interest" description="Disordered" evidence="4">
    <location>
        <begin position="1"/>
        <end position="51"/>
    </location>
</feature>
<name>A0A8S9H045_BRACR</name>
<feature type="compositionally biased region" description="Polar residues" evidence="4">
    <location>
        <begin position="295"/>
        <end position="309"/>
    </location>
</feature>
<evidence type="ECO:0000256" key="4">
    <source>
        <dbReference type="SAM" id="MobiDB-lite"/>
    </source>
</evidence>
<organism evidence="6">
    <name type="scientific">Brassica cretica</name>
    <name type="common">Mustard</name>
    <dbReference type="NCBI Taxonomy" id="69181"/>
    <lineage>
        <taxon>Eukaryota</taxon>
        <taxon>Viridiplantae</taxon>
        <taxon>Streptophyta</taxon>
        <taxon>Embryophyta</taxon>
        <taxon>Tracheophyta</taxon>
        <taxon>Spermatophyta</taxon>
        <taxon>Magnoliopsida</taxon>
        <taxon>eudicotyledons</taxon>
        <taxon>Gunneridae</taxon>
        <taxon>Pentapetalae</taxon>
        <taxon>rosids</taxon>
        <taxon>malvids</taxon>
        <taxon>Brassicales</taxon>
        <taxon>Brassicaceae</taxon>
        <taxon>Brassiceae</taxon>
        <taxon>Brassica</taxon>
    </lineage>
</organism>
<proteinExistence type="predicted"/>
<evidence type="ECO:0000256" key="3">
    <source>
        <dbReference type="RuleBase" id="RU000682"/>
    </source>
</evidence>
<comment type="caution">
    <text evidence="6">The sequence shown here is derived from an EMBL/GenBank/DDBJ whole genome shotgun (WGS) entry which is preliminary data.</text>
</comment>